<dbReference type="Pfam" id="PF00076">
    <property type="entry name" value="RRM_1"/>
    <property type="match status" value="1"/>
</dbReference>
<dbReference type="OMA" id="KMCYVEF"/>
<sequence>MPGPASTSSNTRPSSTMPGQRPPVNTQTKLLDTVQGRLLCIADIRGNISHLNTLAAEANAKAIIHTGDFGFIEPSSLDRISDRTLRHLVMYSPLITVPHRNRLLAPENTVATIREMITNSATPLLSEFPQLLSGDIKLSVPVYTVYGACEDVAVIERFRAGQYNIDNLHIIDEATTRCIDVGGVKFRLLGLGGAFVPHKMFDNGDGQATIAGGQGTMWTTALQIGELVDTAQRVYDVTETRILVSHASPGREGLIAQLALVVKADLTISAGLHFRYPTSYNEFSVQSDFEGFRSKLLASKDNFEKIWDAVKGQVEAVLDENQKILLEKALSVVERIPPPVSTVNSADENAWKNCWNWNLTDAAYGQLVLDIKEGRVNAEMRSQGFNYAYRRQTVPSSGPAVDSALNVPSNQAPNSTAPASTAPTKPGTPAFSKSSTPAPPTKPNSPTASRAGGAEGDVVNGTDKDASKRDKKKQKEKEKKVDKGGPTEANIQQGPKKGVNLETSGIDGSVNDDGATLSPGAETGGAQTPISRRGARNPWTLFIKHLPVPVSEDEIKEFFGDAKNGIIHVKIPHINQGGGKTQRHFAYVEFGDEEAMKAGLAMKGERIRDSTPHVSIADMDREPGGGRGRGRGFAMRGLMQAGLQRQSSGRGRAQAEES</sequence>
<dbReference type="InterPro" id="IPR035979">
    <property type="entry name" value="RBD_domain_sf"/>
</dbReference>
<feature type="region of interest" description="Disordered" evidence="2">
    <location>
        <begin position="395"/>
        <end position="533"/>
    </location>
</feature>
<name>G4T6T0_SERID</name>
<comment type="caution">
    <text evidence="4">The sequence shown here is derived from an EMBL/GenBank/DDBJ whole genome shotgun (WGS) entry which is preliminary data.</text>
</comment>
<feature type="domain" description="RRM" evidence="3">
    <location>
        <begin position="539"/>
        <end position="619"/>
    </location>
</feature>
<evidence type="ECO:0000256" key="1">
    <source>
        <dbReference type="PROSITE-ProRule" id="PRU00176"/>
    </source>
</evidence>
<dbReference type="Proteomes" id="UP000007148">
    <property type="component" value="Unassembled WGS sequence"/>
</dbReference>
<dbReference type="SUPFAM" id="SSF54928">
    <property type="entry name" value="RNA-binding domain, RBD"/>
    <property type="match status" value="1"/>
</dbReference>
<dbReference type="SUPFAM" id="SSF56300">
    <property type="entry name" value="Metallo-dependent phosphatases"/>
    <property type="match status" value="1"/>
</dbReference>
<dbReference type="EMBL" id="CAFZ01000008">
    <property type="protein sequence ID" value="CCA66997.1"/>
    <property type="molecule type" value="Genomic_DNA"/>
</dbReference>
<proteinExistence type="predicted"/>
<keyword evidence="1" id="KW-0694">RNA-binding</keyword>
<reference evidence="4 5" key="1">
    <citation type="journal article" date="2011" name="PLoS Pathog.">
        <title>Endophytic Life Strategies Decoded by Genome and Transcriptome Analyses of the Mutualistic Root Symbiont Piriformospora indica.</title>
        <authorList>
            <person name="Zuccaro A."/>
            <person name="Lahrmann U."/>
            <person name="Guldener U."/>
            <person name="Langen G."/>
            <person name="Pfiffi S."/>
            <person name="Biedenkopf D."/>
            <person name="Wong P."/>
            <person name="Samans B."/>
            <person name="Grimm C."/>
            <person name="Basiewicz M."/>
            <person name="Murat C."/>
            <person name="Martin F."/>
            <person name="Kogel K.H."/>
        </authorList>
    </citation>
    <scope>NUCLEOTIDE SEQUENCE [LARGE SCALE GENOMIC DNA]</scope>
    <source>
        <strain evidence="4 5">DSM 11827</strain>
    </source>
</reference>
<dbReference type="PANTHER" id="PTHR31987">
    <property type="entry name" value="GLUTAMINASE A-RELATED"/>
    <property type="match status" value="1"/>
</dbReference>
<dbReference type="eggNOG" id="ENOG502QSJS">
    <property type="taxonomic scope" value="Eukaryota"/>
</dbReference>
<feature type="compositionally biased region" description="Basic and acidic residues" evidence="2">
    <location>
        <begin position="462"/>
        <end position="485"/>
    </location>
</feature>
<dbReference type="InterPro" id="IPR052743">
    <property type="entry name" value="Glutaminase_GtaA"/>
</dbReference>
<dbReference type="PANTHER" id="PTHR31987:SF11">
    <property type="entry name" value="DUF2433 DOMAIN-CONTAINING PROTEIN"/>
    <property type="match status" value="1"/>
</dbReference>
<feature type="region of interest" description="Disordered" evidence="2">
    <location>
        <begin position="1"/>
        <end position="26"/>
    </location>
</feature>
<evidence type="ECO:0000313" key="5">
    <source>
        <dbReference type="Proteomes" id="UP000007148"/>
    </source>
</evidence>
<dbReference type="Pfam" id="PF10360">
    <property type="entry name" value="DUF2433"/>
    <property type="match status" value="1"/>
</dbReference>
<feature type="compositionally biased region" description="Low complexity" evidence="2">
    <location>
        <begin position="412"/>
        <end position="436"/>
    </location>
</feature>
<evidence type="ECO:0000256" key="2">
    <source>
        <dbReference type="SAM" id="MobiDB-lite"/>
    </source>
</evidence>
<dbReference type="AlphaFoldDB" id="G4T6T0"/>
<dbReference type="STRING" id="1109443.G4T6T0"/>
<keyword evidence="5" id="KW-1185">Reference proteome</keyword>
<dbReference type="GO" id="GO:0003723">
    <property type="term" value="F:RNA binding"/>
    <property type="evidence" value="ECO:0007669"/>
    <property type="project" value="UniProtKB-UniRule"/>
</dbReference>
<dbReference type="InterPro" id="IPR018829">
    <property type="entry name" value="DUF2433"/>
</dbReference>
<dbReference type="PROSITE" id="PS50102">
    <property type="entry name" value="RRM"/>
    <property type="match status" value="1"/>
</dbReference>
<evidence type="ECO:0000313" key="4">
    <source>
        <dbReference type="EMBL" id="CCA66997.1"/>
    </source>
</evidence>
<gene>
    <name evidence="4" type="ORF">PIIN_00834</name>
</gene>
<protein>
    <recommendedName>
        <fullName evidence="3">RRM domain-containing protein</fullName>
    </recommendedName>
</protein>
<dbReference type="Gene3D" id="3.30.70.330">
    <property type="match status" value="1"/>
</dbReference>
<dbReference type="InParanoid" id="G4T6T0"/>
<evidence type="ECO:0000259" key="3">
    <source>
        <dbReference type="PROSITE" id="PS50102"/>
    </source>
</evidence>
<accession>G4T6T0</accession>
<dbReference type="InterPro" id="IPR000504">
    <property type="entry name" value="RRM_dom"/>
</dbReference>
<organism evidence="4 5">
    <name type="scientific">Serendipita indica (strain DSM 11827)</name>
    <name type="common">Root endophyte fungus</name>
    <name type="synonym">Piriformospora indica</name>
    <dbReference type="NCBI Taxonomy" id="1109443"/>
    <lineage>
        <taxon>Eukaryota</taxon>
        <taxon>Fungi</taxon>
        <taxon>Dikarya</taxon>
        <taxon>Basidiomycota</taxon>
        <taxon>Agaricomycotina</taxon>
        <taxon>Agaricomycetes</taxon>
        <taxon>Sebacinales</taxon>
        <taxon>Serendipitaceae</taxon>
        <taxon>Serendipita</taxon>
    </lineage>
</organism>
<dbReference type="SMART" id="SM00360">
    <property type="entry name" value="RRM"/>
    <property type="match status" value="1"/>
</dbReference>
<dbReference type="InterPro" id="IPR012677">
    <property type="entry name" value="Nucleotide-bd_a/b_plait_sf"/>
</dbReference>
<dbReference type="OrthoDB" id="3918848at2759"/>
<dbReference type="HOGENOM" id="CLU_016583_0_1_1"/>
<dbReference type="InterPro" id="IPR029052">
    <property type="entry name" value="Metallo-depent_PP-like"/>
</dbReference>